<dbReference type="AlphaFoldDB" id="A0A0F9YUF9"/>
<dbReference type="InterPro" id="IPR036612">
    <property type="entry name" value="KH_dom_type_1_sf"/>
</dbReference>
<sequence length="218" mass="25059">MNYKLPGEIICDADEFIKGHGTQIKDDCLASVYFGLPKVINKLVTVVPKMYNRYNAEVGDVVIGRVTAIYNKKWKIEMNCKSETSLNLSSINLPGVAQRRKLECDEIMMRDFFDIDDLIVAEVQKVNKSGSVSLHTRNEKYRKLEKGVLVKLTASNVPYVKTRFLRFSDFEIIIGCNGYIWIAPLKNNLETYRNVFHVVNYLKKCISENTVPDFDKIF</sequence>
<feature type="domain" description="K Homology" evidence="5">
    <location>
        <begin position="147"/>
        <end position="183"/>
    </location>
</feature>
<organism evidence="7 8">
    <name type="scientific">Vairimorpha ceranae</name>
    <dbReference type="NCBI Taxonomy" id="40302"/>
    <lineage>
        <taxon>Eukaryota</taxon>
        <taxon>Fungi</taxon>
        <taxon>Fungi incertae sedis</taxon>
        <taxon>Microsporidia</taxon>
        <taxon>Nosematidae</taxon>
        <taxon>Vairimorpha</taxon>
    </lineage>
</organism>
<dbReference type="GO" id="GO:0034475">
    <property type="term" value="P:U4 snRNA 3'-end processing"/>
    <property type="evidence" value="ECO:0007669"/>
    <property type="project" value="TreeGrafter"/>
</dbReference>
<dbReference type="SUPFAM" id="SSF54791">
    <property type="entry name" value="Eukaryotic type KH-domain (KH-domain type I)"/>
    <property type="match status" value="1"/>
</dbReference>
<evidence type="ECO:0000256" key="3">
    <source>
        <dbReference type="ARBA" id="ARBA00022835"/>
    </source>
</evidence>
<gene>
    <name evidence="7" type="ORF">AAJ76_700089886</name>
</gene>
<dbReference type="GO" id="GO:0000467">
    <property type="term" value="P:exonucleolytic trimming to generate mature 3'-end of 5.8S rRNA from tricistronic rRNA transcript (SSU-rRNA, 5.8S rRNA, LSU-rRNA)"/>
    <property type="evidence" value="ECO:0007669"/>
    <property type="project" value="TreeGrafter"/>
</dbReference>
<dbReference type="RefSeq" id="XP_024331839.1">
    <property type="nucleotide sequence ID" value="XM_024476317.1"/>
</dbReference>
<dbReference type="CDD" id="cd05789">
    <property type="entry name" value="S1_Rrp4"/>
    <property type="match status" value="1"/>
</dbReference>
<dbReference type="SUPFAM" id="SSF50249">
    <property type="entry name" value="Nucleic acid-binding proteins"/>
    <property type="match status" value="1"/>
</dbReference>
<dbReference type="PANTHER" id="PTHR21321:SF4">
    <property type="entry name" value="EXOSOME COMPLEX COMPONENT RRP4"/>
    <property type="match status" value="1"/>
</dbReference>
<feature type="domain" description="RRP4 S1" evidence="6">
    <location>
        <begin position="53"/>
        <end position="125"/>
    </location>
</feature>
<reference evidence="7 8" key="1">
    <citation type="journal article" date="2015" name="Environ. Microbiol.">
        <title>Genome analyses suggest the presence of polyploidy and recent human-driven expansions in eight global populations of the honeybee pathogen Nosema ceranae.</title>
        <authorList>
            <person name="Pelin A."/>
            <person name="Selman M."/>
            <person name="Aris-Brosou S."/>
            <person name="Farinelli L."/>
            <person name="Corradi N."/>
        </authorList>
    </citation>
    <scope>NUCLEOTIDE SEQUENCE [LARGE SCALE GENOMIC DNA]</scope>
    <source>
        <strain evidence="7 8">PA08 1199</strain>
    </source>
</reference>
<accession>A0A0F9YUF9</accession>
<keyword evidence="3" id="KW-0271">Exosome</keyword>
<dbReference type="Gene3D" id="2.40.50.140">
    <property type="entry name" value="Nucleic acid-binding proteins"/>
    <property type="match status" value="1"/>
</dbReference>
<dbReference type="OrthoDB" id="1650at2759"/>
<dbReference type="InterPro" id="IPR004088">
    <property type="entry name" value="KH_dom_type_1"/>
</dbReference>
<keyword evidence="8" id="KW-1185">Reference proteome</keyword>
<dbReference type="InterPro" id="IPR048565">
    <property type="entry name" value="S1_RRP4"/>
</dbReference>
<dbReference type="GeneID" id="36321270"/>
<evidence type="ECO:0000256" key="2">
    <source>
        <dbReference type="ARBA" id="ARBA00009155"/>
    </source>
</evidence>
<comment type="similarity">
    <text evidence="2">Belongs to the RRP4 family.</text>
</comment>
<evidence type="ECO:0000259" key="5">
    <source>
        <dbReference type="Pfam" id="PF15985"/>
    </source>
</evidence>
<dbReference type="VEuPathDB" id="MicrosporidiaDB:NCER_101358"/>
<protein>
    <submittedName>
        <fullName evidence="7">Rrp4-like rna-binding protein</fullName>
    </submittedName>
</protein>
<dbReference type="OMA" id="RGHGMYM"/>
<dbReference type="GO" id="GO:0071038">
    <property type="term" value="P:TRAMP-dependent tRNA surveillance pathway"/>
    <property type="evidence" value="ECO:0007669"/>
    <property type="project" value="TreeGrafter"/>
</dbReference>
<dbReference type="Pfam" id="PF21266">
    <property type="entry name" value="S1_RRP4"/>
    <property type="match status" value="1"/>
</dbReference>
<evidence type="ECO:0000313" key="8">
    <source>
        <dbReference type="Proteomes" id="UP000034350"/>
    </source>
</evidence>
<dbReference type="GO" id="GO:0071034">
    <property type="term" value="P:CUT catabolic process"/>
    <property type="evidence" value="ECO:0007669"/>
    <property type="project" value="TreeGrafter"/>
</dbReference>
<evidence type="ECO:0000313" key="7">
    <source>
        <dbReference type="EMBL" id="KKO76097.1"/>
    </source>
</evidence>
<comment type="caution">
    <text evidence="7">The sequence shown here is derived from an EMBL/GenBank/DDBJ whole genome shotgun (WGS) entry which is preliminary data.</text>
</comment>
<comment type="subcellular location">
    <subcellularLocation>
        <location evidence="1">Nucleus</location>
    </subcellularLocation>
</comment>
<evidence type="ECO:0000256" key="1">
    <source>
        <dbReference type="ARBA" id="ARBA00004123"/>
    </source>
</evidence>
<dbReference type="Pfam" id="PF15985">
    <property type="entry name" value="KH_6"/>
    <property type="match status" value="1"/>
</dbReference>
<dbReference type="GO" id="GO:0000176">
    <property type="term" value="C:nuclear exosome (RNase complex)"/>
    <property type="evidence" value="ECO:0007669"/>
    <property type="project" value="TreeGrafter"/>
</dbReference>
<dbReference type="Gene3D" id="2.40.50.100">
    <property type="match status" value="1"/>
</dbReference>
<dbReference type="GO" id="GO:0071035">
    <property type="term" value="P:nuclear polyadenylation-dependent rRNA catabolic process"/>
    <property type="evidence" value="ECO:0007669"/>
    <property type="project" value="TreeGrafter"/>
</dbReference>
<proteinExistence type="inferred from homology"/>
<dbReference type="PANTHER" id="PTHR21321">
    <property type="entry name" value="PNAS-3 RELATED"/>
    <property type="match status" value="1"/>
</dbReference>
<dbReference type="GO" id="GO:0000177">
    <property type="term" value="C:cytoplasmic exosome (RNase complex)"/>
    <property type="evidence" value="ECO:0007669"/>
    <property type="project" value="TreeGrafter"/>
</dbReference>
<dbReference type="InterPro" id="IPR012340">
    <property type="entry name" value="NA-bd_OB-fold"/>
</dbReference>
<dbReference type="SUPFAM" id="SSF110324">
    <property type="entry name" value="Ribosomal L27 protein-like"/>
    <property type="match status" value="1"/>
</dbReference>
<dbReference type="GO" id="GO:0003723">
    <property type="term" value="F:RNA binding"/>
    <property type="evidence" value="ECO:0007669"/>
    <property type="project" value="UniProtKB-KW"/>
</dbReference>
<dbReference type="InterPro" id="IPR026699">
    <property type="entry name" value="Exosome_RNA_bind1/RRP40/RRP4"/>
</dbReference>
<dbReference type="VEuPathDB" id="MicrosporidiaDB:AAJ76_700089886"/>
<keyword evidence="4" id="KW-0694">RNA-binding</keyword>
<dbReference type="Proteomes" id="UP000034350">
    <property type="component" value="Unassembled WGS sequence"/>
</dbReference>
<evidence type="ECO:0000256" key="4">
    <source>
        <dbReference type="ARBA" id="ARBA00022884"/>
    </source>
</evidence>
<name>A0A0F9YUF9_9MICR</name>
<dbReference type="EMBL" id="JPQZ01000007">
    <property type="protein sequence ID" value="KKO76097.1"/>
    <property type="molecule type" value="Genomic_DNA"/>
</dbReference>
<evidence type="ECO:0000259" key="6">
    <source>
        <dbReference type="Pfam" id="PF21266"/>
    </source>
</evidence>
<dbReference type="GO" id="GO:0071051">
    <property type="term" value="P:poly(A)-dependent snoRNA 3'-end processing"/>
    <property type="evidence" value="ECO:0007669"/>
    <property type="project" value="TreeGrafter"/>
</dbReference>